<evidence type="ECO:0000313" key="3">
    <source>
        <dbReference type="Proteomes" id="UP000317893"/>
    </source>
</evidence>
<gene>
    <name evidence="2" type="ORF">FB458_3289</name>
</gene>
<sequence length="100" mass="10804">MTWDEVLDDLEHELTLDPLDPRRASGGWQPPTHLGPLPAALAPRARALLDRQVEQGASLRAALADTGTARRQAGREHEAARRLRAATATPPVPVYVDVVG</sequence>
<dbReference type="Proteomes" id="UP000317893">
    <property type="component" value="Unassembled WGS sequence"/>
</dbReference>
<name>A0A542E4A1_9MICO</name>
<evidence type="ECO:0000256" key="1">
    <source>
        <dbReference type="SAM" id="MobiDB-lite"/>
    </source>
</evidence>
<feature type="region of interest" description="Disordered" evidence="1">
    <location>
        <begin position="64"/>
        <end position="87"/>
    </location>
</feature>
<comment type="caution">
    <text evidence="2">The sequence shown here is derived from an EMBL/GenBank/DDBJ whole genome shotgun (WGS) entry which is preliminary data.</text>
</comment>
<evidence type="ECO:0000313" key="2">
    <source>
        <dbReference type="EMBL" id="TQJ10170.1"/>
    </source>
</evidence>
<dbReference type="AlphaFoldDB" id="A0A542E4A1"/>
<organism evidence="2 3">
    <name type="scientific">Lapillicoccus jejuensis</name>
    <dbReference type="NCBI Taxonomy" id="402171"/>
    <lineage>
        <taxon>Bacteria</taxon>
        <taxon>Bacillati</taxon>
        <taxon>Actinomycetota</taxon>
        <taxon>Actinomycetes</taxon>
        <taxon>Micrococcales</taxon>
        <taxon>Intrasporangiaceae</taxon>
        <taxon>Lapillicoccus</taxon>
    </lineage>
</organism>
<keyword evidence="3" id="KW-1185">Reference proteome</keyword>
<proteinExistence type="predicted"/>
<feature type="region of interest" description="Disordered" evidence="1">
    <location>
        <begin position="17"/>
        <end position="38"/>
    </location>
</feature>
<protein>
    <submittedName>
        <fullName evidence="2">Uncharacterized protein</fullName>
    </submittedName>
</protein>
<dbReference type="EMBL" id="VFMN01000001">
    <property type="protein sequence ID" value="TQJ10170.1"/>
    <property type="molecule type" value="Genomic_DNA"/>
</dbReference>
<dbReference type="RefSeq" id="WP_141849433.1">
    <property type="nucleotide sequence ID" value="NZ_BAAAPR010000022.1"/>
</dbReference>
<reference evidence="2 3" key="1">
    <citation type="submission" date="2019-06" db="EMBL/GenBank/DDBJ databases">
        <title>Sequencing the genomes of 1000 actinobacteria strains.</title>
        <authorList>
            <person name="Klenk H.-P."/>
        </authorList>
    </citation>
    <scope>NUCLEOTIDE SEQUENCE [LARGE SCALE GENOMIC DNA]</scope>
    <source>
        <strain evidence="2 3">DSM 18607</strain>
    </source>
</reference>
<accession>A0A542E4A1</accession>